<name>A0ABV8R6K2_9MICC</name>
<organism evidence="4 5">
    <name type="scientific">Arthrobacter cryoconiti</name>
    <dbReference type="NCBI Taxonomy" id="748907"/>
    <lineage>
        <taxon>Bacteria</taxon>
        <taxon>Bacillati</taxon>
        <taxon>Actinomycetota</taxon>
        <taxon>Actinomycetes</taxon>
        <taxon>Micrococcales</taxon>
        <taxon>Micrococcaceae</taxon>
        <taxon>Arthrobacter</taxon>
    </lineage>
</organism>
<keyword evidence="1 2" id="KW-0238">DNA-binding</keyword>
<dbReference type="RefSeq" id="WP_230065773.1">
    <property type="nucleotide sequence ID" value="NZ_BAABLL010000010.1"/>
</dbReference>
<dbReference type="Gene3D" id="1.10.357.10">
    <property type="entry name" value="Tetracycline Repressor, domain 2"/>
    <property type="match status" value="1"/>
</dbReference>
<feature type="DNA-binding region" description="H-T-H motif" evidence="2">
    <location>
        <begin position="39"/>
        <end position="58"/>
    </location>
</feature>
<evidence type="ECO:0000313" key="4">
    <source>
        <dbReference type="EMBL" id="MFC4267014.1"/>
    </source>
</evidence>
<dbReference type="EMBL" id="JBHSCQ010000022">
    <property type="protein sequence ID" value="MFC4267014.1"/>
    <property type="molecule type" value="Genomic_DNA"/>
</dbReference>
<dbReference type="SUPFAM" id="SSF46689">
    <property type="entry name" value="Homeodomain-like"/>
    <property type="match status" value="1"/>
</dbReference>
<proteinExistence type="predicted"/>
<evidence type="ECO:0000259" key="3">
    <source>
        <dbReference type="PROSITE" id="PS50977"/>
    </source>
</evidence>
<evidence type="ECO:0000313" key="5">
    <source>
        <dbReference type="Proteomes" id="UP001595773"/>
    </source>
</evidence>
<reference evidence="5" key="1">
    <citation type="journal article" date="2019" name="Int. J. Syst. Evol. Microbiol.">
        <title>The Global Catalogue of Microorganisms (GCM) 10K type strain sequencing project: providing services to taxonomists for standard genome sequencing and annotation.</title>
        <authorList>
            <consortium name="The Broad Institute Genomics Platform"/>
            <consortium name="The Broad Institute Genome Sequencing Center for Infectious Disease"/>
            <person name="Wu L."/>
            <person name="Ma J."/>
        </authorList>
    </citation>
    <scope>NUCLEOTIDE SEQUENCE [LARGE SCALE GENOMIC DNA]</scope>
    <source>
        <strain evidence="5">CGMCC 1.10698</strain>
    </source>
</reference>
<dbReference type="InterPro" id="IPR001647">
    <property type="entry name" value="HTH_TetR"/>
</dbReference>
<dbReference type="Gene3D" id="1.10.10.60">
    <property type="entry name" value="Homeodomain-like"/>
    <property type="match status" value="1"/>
</dbReference>
<accession>A0ABV8R6K2</accession>
<evidence type="ECO:0000256" key="2">
    <source>
        <dbReference type="PROSITE-ProRule" id="PRU00335"/>
    </source>
</evidence>
<dbReference type="InterPro" id="IPR009057">
    <property type="entry name" value="Homeodomain-like_sf"/>
</dbReference>
<evidence type="ECO:0000256" key="1">
    <source>
        <dbReference type="ARBA" id="ARBA00023125"/>
    </source>
</evidence>
<comment type="caution">
    <text evidence="4">The sequence shown here is derived from an EMBL/GenBank/DDBJ whole genome shotgun (WGS) entry which is preliminary data.</text>
</comment>
<keyword evidence="5" id="KW-1185">Reference proteome</keyword>
<dbReference type="Proteomes" id="UP001595773">
    <property type="component" value="Unassembled WGS sequence"/>
</dbReference>
<sequence length="212" mass="24384">MNNEPPVETLRDRKRAATRHSIRRAATLLGLQHGYENVTVDMICDASMVSARTFFNYFGSKEGVYISSPKPTPNQTQVKAFVEGTGSSVFGDLFSMIAEKIVDNDADLEYFRERHQLIQQTPELLNREKARISETEDVFVGYVMDRFRFRGRSEKETPDLMDEARMVVSLVFGAMRYTMQKWATSNFADTREDLVLGASRLIQRITKNEHWP</sequence>
<dbReference type="Pfam" id="PF00440">
    <property type="entry name" value="TetR_N"/>
    <property type="match status" value="1"/>
</dbReference>
<dbReference type="PROSITE" id="PS50977">
    <property type="entry name" value="HTH_TETR_2"/>
    <property type="match status" value="1"/>
</dbReference>
<dbReference type="PROSITE" id="PS01081">
    <property type="entry name" value="HTH_TETR_1"/>
    <property type="match status" value="1"/>
</dbReference>
<dbReference type="InterPro" id="IPR023772">
    <property type="entry name" value="DNA-bd_HTH_TetR-type_CS"/>
</dbReference>
<feature type="domain" description="HTH tetR-type" evidence="3">
    <location>
        <begin position="16"/>
        <end position="76"/>
    </location>
</feature>
<gene>
    <name evidence="4" type="ORF">ACFOW9_15500</name>
</gene>
<protein>
    <submittedName>
        <fullName evidence="4">TetR/AcrR family transcriptional regulator</fullName>
    </submittedName>
</protein>